<gene>
    <name evidence="4" type="ORF">Air01nite_18690</name>
</gene>
<keyword evidence="1" id="KW-0677">Repeat</keyword>
<feature type="domain" description="Teneurin-like YD-shell" evidence="3">
    <location>
        <begin position="1598"/>
        <end position="1842"/>
    </location>
</feature>
<dbReference type="Pfam" id="PF05593">
    <property type="entry name" value="RHS_repeat"/>
    <property type="match status" value="1"/>
</dbReference>
<reference evidence="4 5" key="1">
    <citation type="submission" date="2021-01" db="EMBL/GenBank/DDBJ databases">
        <title>Whole genome shotgun sequence of Asanoa iriomotensis NBRC 100142.</title>
        <authorList>
            <person name="Komaki H."/>
            <person name="Tamura T."/>
        </authorList>
    </citation>
    <scope>NUCLEOTIDE SEQUENCE [LARGE SCALE GENOMIC DNA]</scope>
    <source>
        <strain evidence="4 5">NBRC 100142</strain>
    </source>
</reference>
<dbReference type="Pfam" id="PF25023">
    <property type="entry name" value="TEN_YD-shell"/>
    <property type="match status" value="1"/>
</dbReference>
<keyword evidence="5" id="KW-1185">Reference proteome</keyword>
<dbReference type="Proteomes" id="UP000624325">
    <property type="component" value="Unassembled WGS sequence"/>
</dbReference>
<dbReference type="EMBL" id="BONC01000009">
    <property type="protein sequence ID" value="GIF55774.1"/>
    <property type="molecule type" value="Genomic_DNA"/>
</dbReference>
<proteinExistence type="predicted"/>
<evidence type="ECO:0000256" key="2">
    <source>
        <dbReference type="SAM" id="MobiDB-lite"/>
    </source>
</evidence>
<dbReference type="InterPro" id="IPR022385">
    <property type="entry name" value="Rhs_assc_core"/>
</dbReference>
<dbReference type="InterPro" id="IPR056823">
    <property type="entry name" value="TEN-like_YD-shell"/>
</dbReference>
<dbReference type="PANTHER" id="PTHR32305">
    <property type="match status" value="1"/>
</dbReference>
<dbReference type="Gene3D" id="2.180.10.10">
    <property type="entry name" value="RHS repeat-associated core"/>
    <property type="match status" value="2"/>
</dbReference>
<organism evidence="4 5">
    <name type="scientific">Asanoa iriomotensis</name>
    <dbReference type="NCBI Taxonomy" id="234613"/>
    <lineage>
        <taxon>Bacteria</taxon>
        <taxon>Bacillati</taxon>
        <taxon>Actinomycetota</taxon>
        <taxon>Actinomycetes</taxon>
        <taxon>Micromonosporales</taxon>
        <taxon>Micromonosporaceae</taxon>
        <taxon>Asanoa</taxon>
    </lineage>
</organism>
<accession>A0ABQ4BZ06</accession>
<evidence type="ECO:0000313" key="4">
    <source>
        <dbReference type="EMBL" id="GIF55774.1"/>
    </source>
</evidence>
<sequence>MNGWVRAAGLSVAMTVGMLGQQVEAAGAAAKWDPPKPKEVAGVRTVTHQPEPGRSVHAESARVSGPREVTWPHGSGTAELTGATAAAANAVGTRAGLTGPVRAKAGLLPVTISAPATTGAAGRPDSGIGRVDVTVHDRAATERAEVRGLLLSASRADRKASAARTGIQVDYSGFAHAYGGDWASRLRLVALPACALTTPESGACRTRTPIVTDNDTAKHLLSADVALPADGPMLLAAEAGGSGVNGDYTATSLSPAGQWQVSTQSGDFSWSYPLRMPPALGGPAPSVSLAYSSGSVDGRTALTNNQGSWIGDGWDAWPGFIERKYASCADDNPGHKTGDQCWFSDNATLSLNGHAGELIKDGSVWRLRNDDGTKVEKVVDPARDNGDDGNELDDDQSEYWKVTTTDGVQYFFGYHKLPGWTTGNAVTNSTWTVPVFGNNSGDPCYDATFADAYCNQAWRWNLDYVVDPNSNTMAYFYGKEQGAYARDLDPDQRTTYDRGGYLQRIEYGMRKNAEYSQAAPLRVVFDTKERCLSGCWTGAAWTSDPVKSAWQDTPWDQYCKSGEKCTTQGSPTFWTTRRLDKVTAQVRNGASSYADVESWALRHEFINAGTGESTPMWLRGITRTGHVATAGGVAESEPEITFDTGGVPLPNRVDGPGDGRTALARWRIKAVHTESGGDITVTYSGADCTRSTLPDPATNTKRCMPSWYAPAGQELSRDWFHKYVVTRIDLDDTVTDQPTEVTSYDYLDTPAWAYNNDEMTKDKHRTWSSWRGHGRVQVRHGNPSGQQTAVEYRYLRGMDGDKATSGVKDVWVNDSWGGRIEDHEALAGFQLQEIVLNGPGGGEVSSTRDDPWINGPTATRTRNGITTKAWKTNTDETRERTPLAAGGYRYVKAVTGFNGDGLPITVEDQGDESLTNDTTCTRTAYARNDTTWMIDRVSQTETLNIACGGAPEPAAPSTVLNRSRSFYDVYVDESSFGKQPSKGNVVRTEELEKFNGSTPEYTRTATKGYDDNGRVVSETDPRGYATTTTHSTANGGLITQTATKNAKNHVATSIMEPAWATPTKQTDANGAVTDLTYDGLGRLKAVWLPGRNKATQNPSVRFTYQVRKAGGPSTVTTERLMPNATFRKTVDLFDGFLRKRQQQVQATGGGRTIAETVTDSAGRTAWTSLPYYDSTNAAVGTSLALPQGQIPSITKHTYDGAGRTTKEALIGNGVEKWFTTTAYNGERTSVTPPTGGTATTTVVDANGKTTQLRQYKNPADVGGDDPATFDRTSYTYDLLDRLKTVTDATGLNVWSYDYDKRGRQVTTTDPDKGTTYTTYDKAGNVETVDAPLDTGRATTAYTYDELGRKATMRDDSTTSTSVRAEWVYDTLPYGKGKLTSATRYAGGNAYTVKTDSFDEYGRTTATSVVLPASAGGLCAAAAPNTCTYTTSTTYKSNGQPYEVTLPAAADLGSETLTYGYTDVGDAGTLASAAQIYVHSVTHDKLGQLTQRQLGAFGSRVAFKSTFDEATRRLTNLNAVPEAKPEAANYSYAYDAVGNVKEIHDTPTGGTADHQCFKLDHLRRLTEAWTPESGACAGVPTAWTQVDGAPTPYWHSWTIDPDGNRKTETRHGATDTTYTYRYNPAGTARPHTVASVEAKGGATWTRNYTYDNAGNTKARPTTTGAIQTVIWDREGRVVSSGQTGNDVSYLYDADGNRLIRTDATGKTLYLPGGTEVRTEGTVKKATRYYTHAGATIAVRTAASLDWIGSDHHGTAELSVKASTLAVAKRRMLPYGEQRANPSGTWPAGMDKGFVGGTVDPTGLTHLGAREYDQVAGRFISADPVTDVNDPQQISGYAYSNNSPGTFSDASGLRFEEETVSQYQKRVKEHEKRLKADPYDDCKGRNVAPTCSLPGRCDGAAALQPGCGSKKPKLVFAPACVSLLDPKCNGAKPYYPEGDPRSALRRDAKNPHICSYKYPVPNGKGACFSTEEYWADQKEKSERVEKQVVNGIKTFCGWYTDWPAYVQGGAAYVYVEVGKKVALRGVAAATGVGVLALVAEGYCLTVNSVY</sequence>
<protein>
    <recommendedName>
        <fullName evidence="3">Teneurin-like YD-shell domain-containing protein</fullName>
    </recommendedName>
</protein>
<evidence type="ECO:0000313" key="5">
    <source>
        <dbReference type="Proteomes" id="UP000624325"/>
    </source>
</evidence>
<dbReference type="PANTHER" id="PTHR32305:SF17">
    <property type="entry name" value="TRNA NUCLEASE WAPA"/>
    <property type="match status" value="1"/>
</dbReference>
<dbReference type="InterPro" id="IPR050708">
    <property type="entry name" value="T6SS_VgrG/RHS"/>
</dbReference>
<dbReference type="InterPro" id="IPR031325">
    <property type="entry name" value="RHS_repeat"/>
</dbReference>
<evidence type="ECO:0000259" key="3">
    <source>
        <dbReference type="Pfam" id="PF25023"/>
    </source>
</evidence>
<dbReference type="NCBIfam" id="TIGR03696">
    <property type="entry name" value="Rhs_assc_core"/>
    <property type="match status" value="1"/>
</dbReference>
<comment type="caution">
    <text evidence="4">The sequence shown here is derived from an EMBL/GenBank/DDBJ whole genome shotgun (WGS) entry which is preliminary data.</text>
</comment>
<feature type="region of interest" description="Disordered" evidence="2">
    <location>
        <begin position="49"/>
        <end position="69"/>
    </location>
</feature>
<evidence type="ECO:0000256" key="1">
    <source>
        <dbReference type="ARBA" id="ARBA00022737"/>
    </source>
</evidence>
<feature type="region of interest" description="Disordered" evidence="2">
    <location>
        <begin position="840"/>
        <end position="859"/>
    </location>
</feature>
<name>A0ABQ4BZ06_9ACTN</name>